<evidence type="ECO:0000256" key="1">
    <source>
        <dbReference type="SAM" id="Phobius"/>
    </source>
</evidence>
<keyword evidence="1" id="KW-0472">Membrane</keyword>
<dbReference type="Pfam" id="PF01569">
    <property type="entry name" value="PAP2"/>
    <property type="match status" value="1"/>
</dbReference>
<feature type="transmembrane region" description="Helical" evidence="1">
    <location>
        <begin position="127"/>
        <end position="147"/>
    </location>
</feature>
<dbReference type="SUPFAM" id="SSF48317">
    <property type="entry name" value="Acid phosphatase/Vanadium-dependent haloperoxidase"/>
    <property type="match status" value="1"/>
</dbReference>
<name>A0A161PKK9_9BACI</name>
<organism evidence="3 4">
    <name type="scientific">Alkalihalobacillus trypoxylicola</name>
    <dbReference type="NCBI Taxonomy" id="519424"/>
    <lineage>
        <taxon>Bacteria</taxon>
        <taxon>Bacillati</taxon>
        <taxon>Bacillota</taxon>
        <taxon>Bacilli</taxon>
        <taxon>Bacillales</taxon>
        <taxon>Bacillaceae</taxon>
        <taxon>Alkalihalobacillus</taxon>
    </lineage>
</organism>
<dbReference type="Proteomes" id="UP000075806">
    <property type="component" value="Unassembled WGS sequence"/>
</dbReference>
<dbReference type="PANTHER" id="PTHR14969">
    <property type="entry name" value="SPHINGOSINE-1-PHOSPHATE PHOSPHOHYDROLASE"/>
    <property type="match status" value="1"/>
</dbReference>
<comment type="caution">
    <text evidence="3">The sequence shown here is derived from an EMBL/GenBank/DDBJ whole genome shotgun (WGS) entry which is preliminary data.</text>
</comment>
<feature type="domain" description="Phosphatidic acid phosphatase type 2/haloperoxidase" evidence="2">
    <location>
        <begin position="85"/>
        <end position="197"/>
    </location>
</feature>
<dbReference type="InterPro" id="IPR036938">
    <property type="entry name" value="PAP2/HPO_sf"/>
</dbReference>
<dbReference type="SMART" id="SM00014">
    <property type="entry name" value="acidPPc"/>
    <property type="match status" value="1"/>
</dbReference>
<feature type="transmembrane region" description="Helical" evidence="1">
    <location>
        <begin position="56"/>
        <end position="78"/>
    </location>
</feature>
<dbReference type="Gene3D" id="1.20.144.10">
    <property type="entry name" value="Phosphatidic acid phosphatase type 2/haloperoxidase"/>
    <property type="match status" value="2"/>
</dbReference>
<keyword evidence="1" id="KW-1133">Transmembrane helix</keyword>
<dbReference type="AlphaFoldDB" id="A0A161PKK9"/>
<accession>A0A161PKK9</accession>
<dbReference type="EMBL" id="LTAO01000001">
    <property type="protein sequence ID" value="KYG34796.1"/>
    <property type="molecule type" value="Genomic_DNA"/>
</dbReference>
<feature type="transmembrane region" description="Helical" evidence="1">
    <location>
        <begin position="85"/>
        <end position="107"/>
    </location>
</feature>
<reference evidence="3" key="1">
    <citation type="submission" date="2016-02" db="EMBL/GenBank/DDBJ databases">
        <title>Genome sequence of Bacillus trypoxylicola KCTC 13244(T).</title>
        <authorList>
            <person name="Jeong H."/>
            <person name="Park S.-H."/>
            <person name="Choi S.-K."/>
        </authorList>
    </citation>
    <scope>NUCLEOTIDE SEQUENCE [LARGE SCALE GENOMIC DNA]</scope>
    <source>
        <strain evidence="3">KCTC 13244</strain>
    </source>
</reference>
<evidence type="ECO:0000313" key="4">
    <source>
        <dbReference type="Proteomes" id="UP000075806"/>
    </source>
</evidence>
<protein>
    <recommendedName>
        <fullName evidence="2">Phosphatidic acid phosphatase type 2/haloperoxidase domain-containing protein</fullName>
    </recommendedName>
</protein>
<keyword evidence="1" id="KW-0812">Transmembrane</keyword>
<feature type="transmembrane region" description="Helical" evidence="1">
    <location>
        <begin position="154"/>
        <end position="176"/>
    </location>
</feature>
<keyword evidence="4" id="KW-1185">Reference proteome</keyword>
<dbReference type="STRING" id="519424.AZF04_00220"/>
<evidence type="ECO:0000259" key="2">
    <source>
        <dbReference type="SMART" id="SM00014"/>
    </source>
</evidence>
<proteinExistence type="predicted"/>
<evidence type="ECO:0000313" key="3">
    <source>
        <dbReference type="EMBL" id="KYG34796.1"/>
    </source>
</evidence>
<dbReference type="OrthoDB" id="9789113at2"/>
<dbReference type="InterPro" id="IPR000326">
    <property type="entry name" value="PAP2/HPO"/>
</dbReference>
<dbReference type="PANTHER" id="PTHR14969:SF13">
    <property type="entry name" value="AT30094P"/>
    <property type="match status" value="1"/>
</dbReference>
<sequence length="217" mass="25022">MNLKNPSYLLFFLLFCTFLILSAIVIWNDTIAFDTIVFDWLLFFDWPFVWTFMESITEFGAASVLTILTILLVIILLFTKKFKWALLLSLTMITGSILNRILKITIVRERPDILLQYDGFGYSYPSNHSMMSLLLYGFIILLFLRFFKPSHWRLIGILLLSILIIVIGLSRIYLGVHYSTDVVAGFILGLLLLIVVSEVDKKWNGRMVSCQNSNTKS</sequence>
<gene>
    <name evidence="3" type="ORF">AZF04_00220</name>
</gene>
<feature type="transmembrane region" description="Helical" evidence="1">
    <location>
        <begin position="182"/>
        <end position="199"/>
    </location>
</feature>
<dbReference type="CDD" id="cd03392">
    <property type="entry name" value="PAP2_like_2"/>
    <property type="match status" value="1"/>
</dbReference>
<dbReference type="RefSeq" id="WP_061947052.1">
    <property type="nucleotide sequence ID" value="NZ_LTAO01000001.1"/>
</dbReference>